<evidence type="ECO:0000256" key="3">
    <source>
        <dbReference type="ARBA" id="ARBA00022525"/>
    </source>
</evidence>
<evidence type="ECO:0000256" key="16">
    <source>
        <dbReference type="PIRSR" id="PIRSR601211-1"/>
    </source>
</evidence>
<evidence type="ECO:0000256" key="5">
    <source>
        <dbReference type="ARBA" id="ARBA00022801"/>
    </source>
</evidence>
<proteinExistence type="inferred from homology"/>
<dbReference type="PRINTS" id="PR00389">
    <property type="entry name" value="PHPHLIPASEA2"/>
</dbReference>
<dbReference type="SUPFAM" id="SSF48619">
    <property type="entry name" value="Phospholipase A2, PLA2"/>
    <property type="match status" value="1"/>
</dbReference>
<evidence type="ECO:0000259" key="21">
    <source>
        <dbReference type="SMART" id="SM00085"/>
    </source>
</evidence>
<comment type="catalytic activity">
    <reaction evidence="9">
        <text>N,1-dihexadecanoyl-2-(9Z,12Z-octadecadienoyl)-sn-glycero-3-phosphoethanolamine + H2O = N,1-dihexadecanoyl-sn-glycero-3-phosphoethanolamine + (9Z,12Z)-octadecadienoate + H(+)</text>
        <dbReference type="Rhea" id="RHEA:56424"/>
        <dbReference type="ChEBI" id="CHEBI:15377"/>
        <dbReference type="ChEBI" id="CHEBI:15378"/>
        <dbReference type="ChEBI" id="CHEBI:30245"/>
        <dbReference type="ChEBI" id="CHEBI:85334"/>
        <dbReference type="ChEBI" id="CHEBI:85335"/>
    </reaction>
    <physiologicalReaction direction="left-to-right" evidence="9">
        <dbReference type="Rhea" id="RHEA:56425"/>
    </physiologicalReaction>
</comment>
<evidence type="ECO:0000256" key="12">
    <source>
        <dbReference type="ARBA" id="ARBA00048227"/>
    </source>
</evidence>
<dbReference type="GO" id="GO:0050482">
    <property type="term" value="P:arachidonate secretion"/>
    <property type="evidence" value="ECO:0007669"/>
    <property type="project" value="InterPro"/>
</dbReference>
<comment type="catalytic activity">
    <reaction evidence="13">
        <text>1-hexadecanoyl-2-(5Z,8Z,11Z,14Z-eicosatetraenoyl)-sn-glycero-3-phosphocholine + H2O = 1-hexadecanoyl-sn-glycero-3-phosphocholine + (5Z,8Z,11Z,14Z)-eicosatetraenoate + H(+)</text>
        <dbReference type="Rhea" id="RHEA:40427"/>
        <dbReference type="ChEBI" id="CHEBI:15377"/>
        <dbReference type="ChEBI" id="CHEBI:15378"/>
        <dbReference type="ChEBI" id="CHEBI:32395"/>
        <dbReference type="ChEBI" id="CHEBI:72998"/>
        <dbReference type="ChEBI" id="CHEBI:73003"/>
    </reaction>
    <physiologicalReaction direction="left-to-right" evidence="13">
        <dbReference type="Rhea" id="RHEA:40428"/>
    </physiologicalReaction>
</comment>
<feature type="active site" evidence="16">
    <location>
        <position position="72"/>
    </location>
</feature>
<evidence type="ECO:0000256" key="18">
    <source>
        <dbReference type="PIRSR" id="PIRSR601211-3"/>
    </source>
</evidence>
<feature type="binding site" evidence="17">
    <location>
        <position position="54"/>
    </location>
    <ligand>
        <name>Ca(2+)</name>
        <dbReference type="ChEBI" id="CHEBI:29108"/>
    </ligand>
</feature>
<comment type="catalytic activity">
    <reaction evidence="20">
        <text>a 1,2-diacyl-sn-glycero-3-phosphocholine + H2O = a 1-acyl-sn-glycero-3-phosphocholine + a fatty acid + H(+)</text>
        <dbReference type="Rhea" id="RHEA:15801"/>
        <dbReference type="ChEBI" id="CHEBI:15377"/>
        <dbReference type="ChEBI" id="CHEBI:15378"/>
        <dbReference type="ChEBI" id="CHEBI:28868"/>
        <dbReference type="ChEBI" id="CHEBI:57643"/>
        <dbReference type="ChEBI" id="CHEBI:58168"/>
        <dbReference type="EC" id="3.1.1.4"/>
    </reaction>
</comment>
<dbReference type="GO" id="GO:0005543">
    <property type="term" value="F:phospholipid binding"/>
    <property type="evidence" value="ECO:0007669"/>
    <property type="project" value="TreeGrafter"/>
</dbReference>
<feature type="disulfide bond" evidence="18">
    <location>
        <begin position="85"/>
        <end position="117"/>
    </location>
</feature>
<dbReference type="Proteomes" id="UP000324632">
    <property type="component" value="Chromosome 23"/>
</dbReference>
<evidence type="ECO:0000256" key="6">
    <source>
        <dbReference type="ARBA" id="ARBA00022837"/>
    </source>
</evidence>
<reference evidence="22 23" key="1">
    <citation type="journal article" date="2019" name="Mol. Ecol. Resour.">
        <title>Chromosome-level genome assembly of Triplophysa tibetana, a fish adapted to the harsh high-altitude environment of the Tibetan Plateau.</title>
        <authorList>
            <person name="Yang X."/>
            <person name="Liu H."/>
            <person name="Ma Z."/>
            <person name="Zou Y."/>
            <person name="Zou M."/>
            <person name="Mao Y."/>
            <person name="Li X."/>
            <person name="Wang H."/>
            <person name="Chen T."/>
            <person name="Wang W."/>
            <person name="Yang R."/>
        </authorList>
    </citation>
    <scope>NUCLEOTIDE SEQUENCE [LARGE SCALE GENOMIC DNA]</scope>
    <source>
        <strain evidence="22">TTIB1903HZAU</strain>
        <tissue evidence="22">Muscle</tissue>
    </source>
</reference>
<evidence type="ECO:0000256" key="17">
    <source>
        <dbReference type="PIRSR" id="PIRSR601211-2"/>
    </source>
</evidence>
<evidence type="ECO:0000256" key="15">
    <source>
        <dbReference type="ARBA" id="ARBA00049039"/>
    </source>
</evidence>
<dbReference type="PROSITE" id="PS00118">
    <property type="entry name" value="PA2_HIS"/>
    <property type="match status" value="1"/>
</dbReference>
<name>A0A5A9N4J5_9TELE</name>
<feature type="disulfide bond" evidence="18">
    <location>
        <begin position="53"/>
        <end position="69"/>
    </location>
</feature>
<keyword evidence="4 17" id="KW-0479">Metal-binding</keyword>
<dbReference type="GO" id="GO:0005102">
    <property type="term" value="F:signaling receptor binding"/>
    <property type="evidence" value="ECO:0007669"/>
    <property type="project" value="UniProtKB-ARBA"/>
</dbReference>
<keyword evidence="23" id="KW-1185">Reference proteome</keyword>
<evidence type="ECO:0000313" key="22">
    <source>
        <dbReference type="EMBL" id="KAA0703836.1"/>
    </source>
</evidence>
<keyword evidence="3 20" id="KW-0964">Secreted</keyword>
<keyword evidence="8 18" id="KW-1015">Disulfide bond</keyword>
<dbReference type="GO" id="GO:0016042">
    <property type="term" value="P:lipid catabolic process"/>
    <property type="evidence" value="ECO:0007669"/>
    <property type="project" value="InterPro"/>
</dbReference>
<dbReference type="EC" id="3.1.1.4" evidence="2 20"/>
<dbReference type="InterPro" id="IPR036444">
    <property type="entry name" value="PLipase_A2_dom_sf"/>
</dbReference>
<accession>A0A5A9N4J5</accession>
<evidence type="ECO:0000256" key="7">
    <source>
        <dbReference type="ARBA" id="ARBA00023098"/>
    </source>
</evidence>
<feature type="disulfide bond" evidence="18">
    <location>
        <begin position="68"/>
        <end position="131"/>
    </location>
</feature>
<dbReference type="InterPro" id="IPR033113">
    <property type="entry name" value="PLA2_histidine"/>
</dbReference>
<feature type="chain" id="PRO_5023021377" description="Phospholipase A2" evidence="20">
    <location>
        <begin position="20"/>
        <end position="150"/>
    </location>
</feature>
<evidence type="ECO:0000256" key="9">
    <source>
        <dbReference type="ARBA" id="ARBA00047535"/>
    </source>
</evidence>
<evidence type="ECO:0000256" key="1">
    <source>
        <dbReference type="ARBA" id="ARBA00004613"/>
    </source>
</evidence>
<evidence type="ECO:0000256" key="2">
    <source>
        <dbReference type="ARBA" id="ARBA00013278"/>
    </source>
</evidence>
<comment type="catalytic activity">
    <reaction evidence="12">
        <text>1,2-dihexadecanoyl-sn-glycero-3-phosphocholine + H2O = 1-hexadecanoyl-sn-glycero-3-phosphocholine + hexadecanoate + H(+)</text>
        <dbReference type="Rhea" id="RHEA:41223"/>
        <dbReference type="ChEBI" id="CHEBI:7896"/>
        <dbReference type="ChEBI" id="CHEBI:15377"/>
        <dbReference type="ChEBI" id="CHEBI:15378"/>
        <dbReference type="ChEBI" id="CHEBI:72998"/>
        <dbReference type="ChEBI" id="CHEBI:72999"/>
    </reaction>
    <physiologicalReaction direction="left-to-right" evidence="12">
        <dbReference type="Rhea" id="RHEA:41224"/>
    </physiologicalReaction>
</comment>
<dbReference type="GO" id="GO:0005509">
    <property type="term" value="F:calcium ion binding"/>
    <property type="evidence" value="ECO:0007669"/>
    <property type="project" value="InterPro"/>
</dbReference>
<comment type="catalytic activity">
    <reaction evidence="10">
        <text>1-hexadecanoyl-2-(9Z-octadecenoyl)-sn-glycero-3-phospho-(1'-sn-glycerol) + H2O = 1-hexadecanoyl-sn-glycero-3-phospho-(1'-sn-glycerol) + (9Z)-octadecenoate + H(+)</text>
        <dbReference type="Rhea" id="RHEA:40919"/>
        <dbReference type="ChEBI" id="CHEBI:15377"/>
        <dbReference type="ChEBI" id="CHEBI:15378"/>
        <dbReference type="ChEBI" id="CHEBI:30823"/>
        <dbReference type="ChEBI" id="CHEBI:72841"/>
        <dbReference type="ChEBI" id="CHEBI:75158"/>
    </reaction>
    <physiologicalReaction direction="left-to-right" evidence="10">
        <dbReference type="Rhea" id="RHEA:40920"/>
    </physiologicalReaction>
</comment>
<evidence type="ECO:0000256" key="14">
    <source>
        <dbReference type="ARBA" id="ARBA00048699"/>
    </source>
</evidence>
<evidence type="ECO:0000256" key="13">
    <source>
        <dbReference type="ARBA" id="ARBA00048373"/>
    </source>
</evidence>
<dbReference type="InterPro" id="IPR033112">
    <property type="entry name" value="PLA2_Asp_AS"/>
</dbReference>
<feature type="binding site" evidence="17">
    <location>
        <position position="52"/>
    </location>
    <ligand>
        <name>Ca(2+)</name>
        <dbReference type="ChEBI" id="CHEBI:29108"/>
    </ligand>
</feature>
<keyword evidence="5 20" id="KW-0378">Hydrolase</keyword>
<dbReference type="InterPro" id="IPR001211">
    <property type="entry name" value="PLA2"/>
</dbReference>
<feature type="active site" evidence="16">
    <location>
        <position position="125"/>
    </location>
</feature>
<dbReference type="GO" id="GO:0006644">
    <property type="term" value="P:phospholipid metabolic process"/>
    <property type="evidence" value="ECO:0007669"/>
    <property type="project" value="InterPro"/>
</dbReference>
<dbReference type="GO" id="GO:0005576">
    <property type="term" value="C:extracellular region"/>
    <property type="evidence" value="ECO:0007669"/>
    <property type="project" value="UniProtKB-SubCell"/>
</dbReference>
<evidence type="ECO:0000256" key="19">
    <source>
        <dbReference type="RuleBase" id="RU003654"/>
    </source>
</evidence>
<evidence type="ECO:0000256" key="8">
    <source>
        <dbReference type="ARBA" id="ARBA00023157"/>
    </source>
</evidence>
<dbReference type="OrthoDB" id="5841574at2759"/>
<dbReference type="GO" id="GO:0047498">
    <property type="term" value="F:calcium-dependent phospholipase A2 activity"/>
    <property type="evidence" value="ECO:0007669"/>
    <property type="project" value="TreeGrafter"/>
</dbReference>
<keyword evidence="7 20" id="KW-0443">Lipid metabolism</keyword>
<comment type="catalytic activity">
    <reaction evidence="11">
        <text>N-hexadecanoyl-1,2-di-(9Z-octadecenoyl)-sn-glycero-3-phosphoethanolamine + H2O = N-hexadecanoyl-1-(9Z-octadecenoyl)-sn-glycero-3-phosphoethanolamine + (9Z)-octadecenoate + H(+)</text>
        <dbReference type="Rhea" id="RHEA:45424"/>
        <dbReference type="ChEBI" id="CHEBI:15377"/>
        <dbReference type="ChEBI" id="CHEBI:15378"/>
        <dbReference type="ChEBI" id="CHEBI:30823"/>
        <dbReference type="ChEBI" id="CHEBI:78097"/>
        <dbReference type="ChEBI" id="CHEBI:85217"/>
    </reaction>
    <physiologicalReaction direction="left-to-right" evidence="11">
        <dbReference type="Rhea" id="RHEA:45425"/>
    </physiologicalReaction>
</comment>
<organism evidence="22 23">
    <name type="scientific">Triplophysa tibetana</name>
    <dbReference type="NCBI Taxonomy" id="1572043"/>
    <lineage>
        <taxon>Eukaryota</taxon>
        <taxon>Metazoa</taxon>
        <taxon>Chordata</taxon>
        <taxon>Craniata</taxon>
        <taxon>Vertebrata</taxon>
        <taxon>Euteleostomi</taxon>
        <taxon>Actinopterygii</taxon>
        <taxon>Neopterygii</taxon>
        <taxon>Teleostei</taxon>
        <taxon>Ostariophysi</taxon>
        <taxon>Cypriniformes</taxon>
        <taxon>Nemacheilidae</taxon>
        <taxon>Triplophysa</taxon>
    </lineage>
</organism>
<feature type="signal peptide" evidence="20">
    <location>
        <begin position="1"/>
        <end position="19"/>
    </location>
</feature>
<dbReference type="EMBL" id="SOYY01000023">
    <property type="protein sequence ID" value="KAA0703836.1"/>
    <property type="molecule type" value="Genomic_DNA"/>
</dbReference>
<dbReference type="PANTHER" id="PTHR11716:SF94">
    <property type="entry name" value="PHOSPHOLIPASE A2"/>
    <property type="match status" value="1"/>
</dbReference>
<evidence type="ECO:0000256" key="4">
    <source>
        <dbReference type="ARBA" id="ARBA00022723"/>
    </source>
</evidence>
<comment type="similarity">
    <text evidence="19">Belongs to the phospholipase A2 family.</text>
</comment>
<dbReference type="CDD" id="cd00125">
    <property type="entry name" value="PLA2c"/>
    <property type="match status" value="1"/>
</dbReference>
<dbReference type="InterPro" id="IPR016090">
    <property type="entry name" value="PLA2-like_dom"/>
</dbReference>
<gene>
    <name evidence="22" type="ORF">E1301_Tti000520</name>
</gene>
<dbReference type="PANTHER" id="PTHR11716">
    <property type="entry name" value="PHOSPHOLIPASE A2 FAMILY MEMBER"/>
    <property type="match status" value="1"/>
</dbReference>
<comment type="caution">
    <text evidence="22">The sequence shown here is derived from an EMBL/GenBank/DDBJ whole genome shotgun (WGS) entry which is preliminary data.</text>
</comment>
<dbReference type="SMART" id="SM00085">
    <property type="entry name" value="PA2c"/>
    <property type="match status" value="1"/>
</dbReference>
<protein>
    <recommendedName>
        <fullName evidence="2 20">Phospholipase A2</fullName>
        <ecNumber evidence="2 20">3.1.1.4</ecNumber>
    </recommendedName>
</protein>
<evidence type="ECO:0000256" key="10">
    <source>
        <dbReference type="ARBA" id="ARBA00048015"/>
    </source>
</evidence>
<comment type="subcellular location">
    <subcellularLocation>
        <location evidence="1 20">Secreted</location>
    </subcellularLocation>
</comment>
<evidence type="ECO:0000313" key="23">
    <source>
        <dbReference type="Proteomes" id="UP000324632"/>
    </source>
</evidence>
<keyword evidence="6 17" id="KW-0106">Calcium</keyword>
<dbReference type="Gene3D" id="1.20.90.10">
    <property type="entry name" value="Phospholipase A2 domain"/>
    <property type="match status" value="1"/>
</dbReference>
<dbReference type="AlphaFoldDB" id="A0A5A9N4J5"/>
<feature type="disulfide bond" evidence="18">
    <location>
        <begin position="110"/>
        <end position="122"/>
    </location>
</feature>
<feature type="disulfide bond" evidence="18">
    <location>
        <begin position="75"/>
        <end position="124"/>
    </location>
</feature>
<comment type="catalytic activity">
    <reaction evidence="14">
        <text>1-hexadecanoyl-2-(9Z-octadecenoyl)-sn-glycero-3-phosphocholine + H2O = 1-hexadecanoyl-sn-glycero-3-phosphocholine + (9Z)-octadecenoate + H(+)</text>
        <dbReference type="Rhea" id="RHEA:38779"/>
        <dbReference type="ChEBI" id="CHEBI:15377"/>
        <dbReference type="ChEBI" id="CHEBI:15378"/>
        <dbReference type="ChEBI" id="CHEBI:30823"/>
        <dbReference type="ChEBI" id="CHEBI:72998"/>
        <dbReference type="ChEBI" id="CHEBI:73001"/>
    </reaction>
    <physiologicalReaction direction="left-to-right" evidence="14">
        <dbReference type="Rhea" id="RHEA:38780"/>
    </physiologicalReaction>
</comment>
<dbReference type="FunFam" id="1.20.90.10:FF:000011">
    <property type="entry name" value="Phospholipase A(2)"/>
    <property type="match status" value="1"/>
</dbReference>
<dbReference type="Pfam" id="PF00068">
    <property type="entry name" value="Phospholip_A2_1"/>
    <property type="match status" value="1"/>
</dbReference>
<comment type="cofactor">
    <cofactor evidence="17">
        <name>Ca(2+)</name>
        <dbReference type="ChEBI" id="CHEBI:29108"/>
    </cofactor>
    <text evidence="17">Binds 1 Ca(2+) ion per subunit.</text>
</comment>
<keyword evidence="20" id="KW-0732">Signal</keyword>
<feature type="binding site" evidence="17">
    <location>
        <position position="73"/>
    </location>
    <ligand>
        <name>Ca(2+)</name>
        <dbReference type="ChEBI" id="CHEBI:29108"/>
    </ligand>
</feature>
<feature type="binding site" evidence="17">
    <location>
        <position position="56"/>
    </location>
    <ligand>
        <name>Ca(2+)</name>
        <dbReference type="ChEBI" id="CHEBI:29108"/>
    </ligand>
</feature>
<evidence type="ECO:0000256" key="20">
    <source>
        <dbReference type="RuleBase" id="RU361236"/>
    </source>
</evidence>
<evidence type="ECO:0000256" key="11">
    <source>
        <dbReference type="ARBA" id="ARBA00048221"/>
    </source>
</evidence>
<comment type="catalytic activity">
    <reaction evidence="15">
        <text>1-hexadecanoyl-2-(9Z,12Z-octadecadienoyl)-sn-glycero-3-phosphoethanolamine + H2O = 1-hexadecanoyl-sn-glycero-3-phosphoethanolamine + (9Z,12Z)-octadecadienoate + H(+)</text>
        <dbReference type="Rhea" id="RHEA:40815"/>
        <dbReference type="ChEBI" id="CHEBI:15377"/>
        <dbReference type="ChEBI" id="CHEBI:15378"/>
        <dbReference type="ChEBI" id="CHEBI:30245"/>
        <dbReference type="ChEBI" id="CHEBI:73004"/>
        <dbReference type="ChEBI" id="CHEBI:73008"/>
    </reaction>
    <physiologicalReaction direction="left-to-right" evidence="15">
        <dbReference type="Rhea" id="RHEA:40816"/>
    </physiologicalReaction>
</comment>
<feature type="domain" description="Phospholipase A2-like central" evidence="21">
    <location>
        <begin position="25"/>
        <end position="150"/>
    </location>
</feature>
<sequence>MNALSAVLLLAIGLTLAEATPDHRAVWQLREMILCTLPDSRPILDYADYGCYCGLGGSGTPVDELDRCCEVHDKCYREAKKQDKCVPIVDNPYTMSYLFSCDKSSQKITCSSDNNECAMFICDCDKKAAECFAEAPYNEENARLPSDRCK</sequence>
<dbReference type="PROSITE" id="PS00119">
    <property type="entry name" value="PA2_ASP"/>
    <property type="match status" value="1"/>
</dbReference>